<dbReference type="Gene3D" id="6.10.140.1450">
    <property type="match status" value="1"/>
</dbReference>
<evidence type="ECO:0000256" key="2">
    <source>
        <dbReference type="ARBA" id="ARBA00007206"/>
    </source>
</evidence>
<keyword evidence="7" id="KW-0175">Coiled coil</keyword>
<gene>
    <name evidence="14" type="primary">LOC100198787</name>
</gene>
<evidence type="ECO:0000256" key="3">
    <source>
        <dbReference type="ARBA" id="ARBA00022478"/>
    </source>
</evidence>
<evidence type="ECO:0000256" key="1">
    <source>
        <dbReference type="ARBA" id="ARBA00004123"/>
    </source>
</evidence>
<dbReference type="GeneID" id="100198787"/>
<keyword evidence="3 6" id="KW-0240">DNA-directed RNA polymerase</keyword>
<dbReference type="Pfam" id="PF08221">
    <property type="entry name" value="HTH_9"/>
    <property type="match status" value="1"/>
</dbReference>
<evidence type="ECO:0000256" key="6">
    <source>
        <dbReference type="RuleBase" id="RU367076"/>
    </source>
</evidence>
<evidence type="ECO:0000259" key="11">
    <source>
        <dbReference type="Pfam" id="PF08221"/>
    </source>
</evidence>
<feature type="domain" description="RNA polymerase III Rpc82 C -terminal" evidence="10">
    <location>
        <begin position="187"/>
        <end position="344"/>
    </location>
</feature>
<dbReference type="Gene3D" id="1.10.10.10">
    <property type="entry name" value="Winged helix-like DNA-binding domain superfamily/Winged helix DNA-binding domain"/>
    <property type="match status" value="4"/>
</dbReference>
<evidence type="ECO:0000259" key="10">
    <source>
        <dbReference type="Pfam" id="PF05645"/>
    </source>
</evidence>
<keyword evidence="4 6" id="KW-0804">Transcription</keyword>
<keyword evidence="9" id="KW-0732">Signal</keyword>
<comment type="subcellular location">
    <subcellularLocation>
        <location evidence="1 6">Nucleus</location>
    </subcellularLocation>
</comment>
<evidence type="ECO:0000259" key="12">
    <source>
        <dbReference type="Pfam" id="PF22536"/>
    </source>
</evidence>
<feature type="region of interest" description="Disordered" evidence="8">
    <location>
        <begin position="202"/>
        <end position="230"/>
    </location>
</feature>
<comment type="subunit">
    <text evidence="6">Component of the RNA polymerase III (Pol III) complex consisting of 17 subunits.</text>
</comment>
<dbReference type="RefSeq" id="XP_065671605.1">
    <property type="nucleotide sequence ID" value="XM_065815533.1"/>
</dbReference>
<keyword evidence="13" id="KW-1185">Reference proteome</keyword>
<dbReference type="InterPro" id="IPR013197">
    <property type="entry name" value="RNA_pol_III_RPC82-rel_HTH"/>
</dbReference>
<keyword evidence="5 6" id="KW-0539">Nucleus</keyword>
<comment type="similarity">
    <text evidence="2 6">Belongs to the eukaryotic RPC3/POLR3C RNA polymerase subunit family.</text>
</comment>
<evidence type="ECO:0000256" key="9">
    <source>
        <dbReference type="SAM" id="SignalP"/>
    </source>
</evidence>
<dbReference type="InterPro" id="IPR055207">
    <property type="entry name" value="POLR3C_WHD"/>
</dbReference>
<dbReference type="InterPro" id="IPR039748">
    <property type="entry name" value="RPC3"/>
</dbReference>
<evidence type="ECO:0000256" key="4">
    <source>
        <dbReference type="ARBA" id="ARBA00023163"/>
    </source>
</evidence>
<dbReference type="PANTHER" id="PTHR12949:SF0">
    <property type="entry name" value="DNA-DIRECTED RNA POLYMERASE III SUBUNIT RPC3"/>
    <property type="match status" value="1"/>
</dbReference>
<protein>
    <recommendedName>
        <fullName evidence="6">DNA-directed RNA polymerase III subunit RPC3</fullName>
        <shortName evidence="6">RNA polymerase III subunit C3</shortName>
    </recommendedName>
</protein>
<dbReference type="Pfam" id="PF20912">
    <property type="entry name" value="RPC3_helical"/>
    <property type="match status" value="1"/>
</dbReference>
<dbReference type="Pfam" id="PF05645">
    <property type="entry name" value="RNA_pol_Rpc82"/>
    <property type="match status" value="1"/>
</dbReference>
<evidence type="ECO:0000256" key="5">
    <source>
        <dbReference type="ARBA" id="ARBA00023242"/>
    </source>
</evidence>
<feature type="compositionally biased region" description="Acidic residues" evidence="8">
    <location>
        <begin position="221"/>
        <end position="230"/>
    </location>
</feature>
<evidence type="ECO:0000313" key="13">
    <source>
        <dbReference type="Proteomes" id="UP001652625"/>
    </source>
</evidence>
<feature type="domain" description="RNA polymerase III subunit RPC82-related helix-turn-helix" evidence="11">
    <location>
        <begin position="18"/>
        <end position="76"/>
    </location>
</feature>
<feature type="coiled-coil region" evidence="7">
    <location>
        <begin position="476"/>
        <end position="503"/>
    </location>
</feature>
<dbReference type="Pfam" id="PF22536">
    <property type="entry name" value="WHD_POLR3C"/>
    <property type="match status" value="1"/>
</dbReference>
<feature type="domain" description="DNA-directed RNA polymerase III subunit RPC3 winged-helix" evidence="12">
    <location>
        <begin position="357"/>
        <end position="431"/>
    </location>
</feature>
<accession>A0ABM4DB68</accession>
<dbReference type="PANTHER" id="PTHR12949">
    <property type="entry name" value="RNA POLYMERASE III DNA DIRECTED -RELATED"/>
    <property type="match status" value="1"/>
</dbReference>
<dbReference type="GO" id="GO:0000428">
    <property type="term" value="C:DNA-directed RNA polymerase complex"/>
    <property type="evidence" value="ECO:0007669"/>
    <property type="project" value="UniProtKB-KW"/>
</dbReference>
<organism evidence="13 14">
    <name type="scientific">Hydra vulgaris</name>
    <name type="common">Hydra</name>
    <name type="synonym">Hydra attenuata</name>
    <dbReference type="NCBI Taxonomy" id="6087"/>
    <lineage>
        <taxon>Eukaryota</taxon>
        <taxon>Metazoa</taxon>
        <taxon>Cnidaria</taxon>
        <taxon>Hydrozoa</taxon>
        <taxon>Hydroidolina</taxon>
        <taxon>Anthoathecata</taxon>
        <taxon>Aplanulata</taxon>
        <taxon>Hydridae</taxon>
        <taxon>Hydra</taxon>
    </lineage>
</organism>
<dbReference type="InterPro" id="IPR008806">
    <property type="entry name" value="RNA_pol_III_Rpc82_C"/>
</dbReference>
<name>A0ABM4DB68_HYDVU</name>
<proteinExistence type="inferred from homology"/>
<feature type="signal peptide" evidence="9">
    <location>
        <begin position="1"/>
        <end position="19"/>
    </location>
</feature>
<reference evidence="14" key="1">
    <citation type="submission" date="2025-08" db="UniProtKB">
        <authorList>
            <consortium name="RefSeq"/>
        </authorList>
    </citation>
    <scope>IDENTIFICATION</scope>
</reference>
<feature type="chain" id="PRO_5045981989" description="DNA-directed RNA polymerase III subunit RPC3" evidence="9">
    <location>
        <begin position="20"/>
        <end position="536"/>
    </location>
</feature>
<evidence type="ECO:0000256" key="8">
    <source>
        <dbReference type="SAM" id="MobiDB-lite"/>
    </source>
</evidence>
<dbReference type="InterPro" id="IPR036388">
    <property type="entry name" value="WH-like_DNA-bd_sf"/>
</dbReference>
<evidence type="ECO:0000256" key="7">
    <source>
        <dbReference type="SAM" id="Coils"/>
    </source>
</evidence>
<dbReference type="Proteomes" id="UP001652625">
    <property type="component" value="Chromosome 13"/>
</dbReference>
<evidence type="ECO:0000313" key="14">
    <source>
        <dbReference type="RefSeq" id="XP_065671605.1"/>
    </source>
</evidence>
<comment type="function">
    <text evidence="6">DNA-dependent RNA polymerase catalyzes the transcription of DNA into RNA using the four ribonucleoside triphosphates as substrates. Specific core component of RNA polymerase III which synthesizes small RNAs, such as 5S rRNA and tRNAs.</text>
</comment>
<sequence>MRSLFQHTLFMSKVQCTLALQIINDHFGDISEQVVAYLLQNGQRSLKDICDNVKISKDEVKKVLVILIQHNLVSFNKYKNKFTEYQTELHNIIRRRSFQRYIYIAKLKHGDIGELIIEKLLLNGCDTLSKVAKRVTERLEVDDPEEQRPDQSVVIKKCSDLISAHYLMRYKCLHYPKEGKKETKDINPNDVFLFPQGVGKKRKAQTKADEPISKKRKIDSEKDEEAGENEQYEDDGVYWYVNFERLDQDFNDQLITRAVVERIDQSASKIVATLLKMTELERNILSKNTRSISIFDLIKKLPSTPRLDQQEVYQYLSLLSDEKTGGFVSKTDEAAGGMYSVNIQTSLEMICESVCSTIVMERFGSKACRVFRLLIQKRLLEQKQIGELAMIPFKDVKELLYKLFEESFLTIQEVSKTKDYAPSRSFYLFGVDMPQVSRLLLNRSYQAMGNLMLRRKFEMEENKRLLEKDEKIEGILAALSTSNEQTEQVIQELEELITPTEKEQLAKLKLDLARLEQGEIQLAETICVLQSYVRFH</sequence>